<feature type="region of interest" description="Disordered" evidence="1">
    <location>
        <begin position="1"/>
        <end position="49"/>
    </location>
</feature>
<organism evidence="2 3">
    <name type="scientific">Cymbomonas tetramitiformis</name>
    <dbReference type="NCBI Taxonomy" id="36881"/>
    <lineage>
        <taxon>Eukaryota</taxon>
        <taxon>Viridiplantae</taxon>
        <taxon>Chlorophyta</taxon>
        <taxon>Pyramimonadophyceae</taxon>
        <taxon>Pyramimonadales</taxon>
        <taxon>Pyramimonadaceae</taxon>
        <taxon>Cymbomonas</taxon>
    </lineage>
</organism>
<gene>
    <name evidence="2" type="ORF">CYMTET_31018</name>
</gene>
<sequence length="192" mass="22237">RGELYTKRDQQRIQRDEKPKDPQVSDQELKQRALRVSEGPRIPPAQGAYPLLELEDRTEWMVGSDQAGIDLDDPQTRQELEQHAKKRREQEMQDKAKEMGIDLNDPEVQKALDMFAKEKEAADQLGQLPPISKWRRYLVRAIDPDKMFNVQRVVYVLIAINVGFRIYNTMQQMPRSAPTDDVGSVWASDGEF</sequence>
<evidence type="ECO:0000256" key="1">
    <source>
        <dbReference type="SAM" id="MobiDB-lite"/>
    </source>
</evidence>
<feature type="compositionally biased region" description="Basic and acidic residues" evidence="1">
    <location>
        <begin position="1"/>
        <end position="31"/>
    </location>
</feature>
<protein>
    <submittedName>
        <fullName evidence="2">Uncharacterized protein</fullName>
    </submittedName>
</protein>
<evidence type="ECO:0000313" key="2">
    <source>
        <dbReference type="EMBL" id="KAK3260003.1"/>
    </source>
</evidence>
<feature type="region of interest" description="Disordered" evidence="1">
    <location>
        <begin position="66"/>
        <end position="99"/>
    </location>
</feature>
<keyword evidence="3" id="KW-1185">Reference proteome</keyword>
<name>A0AAE0FHY2_9CHLO</name>
<comment type="caution">
    <text evidence="2">The sequence shown here is derived from an EMBL/GenBank/DDBJ whole genome shotgun (WGS) entry which is preliminary data.</text>
</comment>
<reference evidence="2 3" key="1">
    <citation type="journal article" date="2015" name="Genome Biol. Evol.">
        <title>Comparative Genomics of a Bacterivorous Green Alga Reveals Evolutionary Causalities and Consequences of Phago-Mixotrophic Mode of Nutrition.</title>
        <authorList>
            <person name="Burns J.A."/>
            <person name="Paasch A."/>
            <person name="Narechania A."/>
            <person name="Kim E."/>
        </authorList>
    </citation>
    <scope>NUCLEOTIDE SEQUENCE [LARGE SCALE GENOMIC DNA]</scope>
    <source>
        <strain evidence="2 3">PLY_AMNH</strain>
    </source>
</reference>
<dbReference type="AlphaFoldDB" id="A0AAE0FHY2"/>
<evidence type="ECO:0000313" key="3">
    <source>
        <dbReference type="Proteomes" id="UP001190700"/>
    </source>
</evidence>
<accession>A0AAE0FHY2</accession>
<feature type="compositionally biased region" description="Basic and acidic residues" evidence="1">
    <location>
        <begin position="74"/>
        <end position="99"/>
    </location>
</feature>
<dbReference type="EMBL" id="LGRX02018308">
    <property type="protein sequence ID" value="KAK3260003.1"/>
    <property type="molecule type" value="Genomic_DNA"/>
</dbReference>
<dbReference type="Proteomes" id="UP001190700">
    <property type="component" value="Unassembled WGS sequence"/>
</dbReference>
<proteinExistence type="predicted"/>
<feature type="non-terminal residue" evidence="2">
    <location>
        <position position="1"/>
    </location>
</feature>